<evidence type="ECO:0000313" key="3">
    <source>
        <dbReference type="Proteomes" id="UP000605013"/>
    </source>
</evidence>
<dbReference type="Pfam" id="PF13457">
    <property type="entry name" value="GW"/>
    <property type="match status" value="1"/>
</dbReference>
<protein>
    <recommendedName>
        <fullName evidence="1">GW domain-containing protein</fullName>
    </recommendedName>
</protein>
<dbReference type="RefSeq" id="WP_203000353.1">
    <property type="nucleotide sequence ID" value="NZ_JAEMEF010000006.1"/>
</dbReference>
<organism evidence="2 3">
    <name type="scientific">Olleya sediminilitoris</name>
    <dbReference type="NCBI Taxonomy" id="2795739"/>
    <lineage>
        <taxon>Bacteria</taxon>
        <taxon>Pseudomonadati</taxon>
        <taxon>Bacteroidota</taxon>
        <taxon>Flavobacteriia</taxon>
        <taxon>Flavobacteriales</taxon>
        <taxon>Flavobacteriaceae</taxon>
    </lineage>
</organism>
<accession>A0ABS1WLH2</accession>
<dbReference type="Proteomes" id="UP000605013">
    <property type="component" value="Unassembled WGS sequence"/>
</dbReference>
<dbReference type="PROSITE" id="PS51257">
    <property type="entry name" value="PROKAR_LIPOPROTEIN"/>
    <property type="match status" value="1"/>
</dbReference>
<comment type="caution">
    <text evidence="2">The sequence shown here is derived from an EMBL/GenBank/DDBJ whole genome shotgun (WGS) entry which is preliminary data.</text>
</comment>
<evidence type="ECO:0000313" key="2">
    <source>
        <dbReference type="EMBL" id="MBL7559955.1"/>
    </source>
</evidence>
<reference evidence="2 3" key="1">
    <citation type="submission" date="2020-12" db="EMBL/GenBank/DDBJ databases">
        <title>Olleya sediminilitoris sp. nov., isolated from a tidal flat.</title>
        <authorList>
            <person name="Park S."/>
            <person name="Yoon J.-H."/>
        </authorList>
    </citation>
    <scope>NUCLEOTIDE SEQUENCE [LARGE SCALE GENOMIC DNA]</scope>
    <source>
        <strain evidence="2 3">YSTF-M6</strain>
    </source>
</reference>
<gene>
    <name evidence="2" type="ORF">JAO71_09085</name>
</gene>
<dbReference type="EMBL" id="JAEMEF010000006">
    <property type="protein sequence ID" value="MBL7559955.1"/>
    <property type="molecule type" value="Genomic_DNA"/>
</dbReference>
<proteinExistence type="predicted"/>
<sequence>MKKVIIHTFLILLMLACKNNQINKEKLLTSKIETSFYKNQKNDHYPSKRKSLKQCFSKQIRVYLDDPDTSGTNIRKKPNGEVITKLIVDNLNHDYIITVTEAKNGWFKIKNPIIGMENDVIIPNNEGWIHGSVIAVDTRNYSGQHINILDKPIDGKIMTIIKEETIQLKLKELCGDWVKIEYNNTIGWIESKWLCGNPLTNCS</sequence>
<feature type="domain" description="GW" evidence="1">
    <location>
        <begin position="151"/>
        <end position="192"/>
    </location>
</feature>
<dbReference type="InterPro" id="IPR025987">
    <property type="entry name" value="GW_dom"/>
</dbReference>
<name>A0ABS1WLH2_9FLAO</name>
<keyword evidence="3" id="KW-1185">Reference proteome</keyword>
<dbReference type="Gene3D" id="2.30.30.40">
    <property type="entry name" value="SH3 Domains"/>
    <property type="match status" value="1"/>
</dbReference>
<evidence type="ECO:0000259" key="1">
    <source>
        <dbReference type="Pfam" id="PF13457"/>
    </source>
</evidence>